<dbReference type="EC" id="2.1.2.10" evidence="2 7"/>
<dbReference type="InterPro" id="IPR029043">
    <property type="entry name" value="GcvT/YgfZ_C"/>
</dbReference>
<evidence type="ECO:0000256" key="4">
    <source>
        <dbReference type="ARBA" id="ARBA00022679"/>
    </source>
</evidence>
<dbReference type="Gene3D" id="4.10.1250.10">
    <property type="entry name" value="Aminomethyltransferase fragment"/>
    <property type="match status" value="1"/>
</dbReference>
<comment type="function">
    <text evidence="7">The glycine cleavage system catalyzes the degradation of glycine.</text>
</comment>
<dbReference type="Gene3D" id="3.30.1360.120">
    <property type="entry name" value="Probable tRNA modification gtpase trme, domain 1"/>
    <property type="match status" value="1"/>
</dbReference>
<evidence type="ECO:0000256" key="3">
    <source>
        <dbReference type="ARBA" id="ARBA00022576"/>
    </source>
</evidence>
<comment type="subunit">
    <text evidence="7">The glycine cleavage system is composed of four proteins: P, T, L and H.</text>
</comment>
<dbReference type="Gene3D" id="3.30.70.1400">
    <property type="entry name" value="Aminomethyltransferase beta-barrel domains"/>
    <property type="match status" value="1"/>
</dbReference>
<organism evidence="10 11">
    <name type="scientific">Pseudoflavonifractor hominis</name>
    <dbReference type="NCBI Taxonomy" id="2763059"/>
    <lineage>
        <taxon>Bacteria</taxon>
        <taxon>Bacillati</taxon>
        <taxon>Bacillota</taxon>
        <taxon>Clostridia</taxon>
        <taxon>Eubacteriales</taxon>
        <taxon>Oscillospiraceae</taxon>
        <taxon>Pseudoflavonifractor</taxon>
    </lineage>
</organism>
<evidence type="ECO:0000313" key="11">
    <source>
        <dbReference type="Proteomes" id="UP000660021"/>
    </source>
</evidence>
<dbReference type="NCBIfam" id="TIGR00528">
    <property type="entry name" value="gcvT"/>
    <property type="match status" value="1"/>
</dbReference>
<evidence type="ECO:0000256" key="1">
    <source>
        <dbReference type="ARBA" id="ARBA00008609"/>
    </source>
</evidence>
<keyword evidence="11" id="KW-1185">Reference proteome</keyword>
<dbReference type="NCBIfam" id="NF001567">
    <property type="entry name" value="PRK00389.1"/>
    <property type="match status" value="1"/>
</dbReference>
<evidence type="ECO:0000256" key="2">
    <source>
        <dbReference type="ARBA" id="ARBA00012616"/>
    </source>
</evidence>
<dbReference type="HAMAP" id="MF_00259">
    <property type="entry name" value="GcvT"/>
    <property type="match status" value="1"/>
</dbReference>
<dbReference type="InterPro" id="IPR028896">
    <property type="entry name" value="GcvT/YgfZ/DmdA"/>
</dbReference>
<keyword evidence="4 7" id="KW-0808">Transferase</keyword>
<accession>A0ABR7HTG6</accession>
<dbReference type="InterPro" id="IPR006223">
    <property type="entry name" value="GcvT"/>
</dbReference>
<dbReference type="InterPro" id="IPR013977">
    <property type="entry name" value="GcvT_C"/>
</dbReference>
<dbReference type="SUPFAM" id="SSF101790">
    <property type="entry name" value="Aminomethyltransferase beta-barrel domain"/>
    <property type="match status" value="1"/>
</dbReference>
<comment type="caution">
    <text evidence="10">The sequence shown here is derived from an EMBL/GenBank/DDBJ whole genome shotgun (WGS) entry which is preliminary data.</text>
</comment>
<dbReference type="Proteomes" id="UP000660021">
    <property type="component" value="Unassembled WGS sequence"/>
</dbReference>
<dbReference type="InterPro" id="IPR022903">
    <property type="entry name" value="GcvT_bac"/>
</dbReference>
<dbReference type="PIRSF" id="PIRSF006487">
    <property type="entry name" value="GcvT"/>
    <property type="match status" value="1"/>
</dbReference>
<feature type="domain" description="Aminomethyltransferase C-terminal" evidence="9">
    <location>
        <begin position="278"/>
        <end position="356"/>
    </location>
</feature>
<dbReference type="GO" id="GO:0004047">
    <property type="term" value="F:aminomethyltransferase activity"/>
    <property type="evidence" value="ECO:0007669"/>
    <property type="project" value="UniProtKB-EC"/>
</dbReference>
<dbReference type="Pfam" id="PF08669">
    <property type="entry name" value="GCV_T_C"/>
    <property type="match status" value="1"/>
</dbReference>
<evidence type="ECO:0000256" key="7">
    <source>
        <dbReference type="HAMAP-Rule" id="MF_00259"/>
    </source>
</evidence>
<evidence type="ECO:0000256" key="6">
    <source>
        <dbReference type="ARBA" id="ARBA00047665"/>
    </source>
</evidence>
<keyword evidence="3 7" id="KW-0032">Aminotransferase</keyword>
<comment type="catalytic activity">
    <reaction evidence="6 7">
        <text>N(6)-[(R)-S(8)-aminomethyldihydrolipoyl]-L-lysyl-[protein] + (6S)-5,6,7,8-tetrahydrofolate = N(6)-[(R)-dihydrolipoyl]-L-lysyl-[protein] + (6R)-5,10-methylene-5,6,7,8-tetrahydrofolate + NH4(+)</text>
        <dbReference type="Rhea" id="RHEA:16945"/>
        <dbReference type="Rhea" id="RHEA-COMP:10475"/>
        <dbReference type="Rhea" id="RHEA-COMP:10492"/>
        <dbReference type="ChEBI" id="CHEBI:15636"/>
        <dbReference type="ChEBI" id="CHEBI:28938"/>
        <dbReference type="ChEBI" id="CHEBI:57453"/>
        <dbReference type="ChEBI" id="CHEBI:83100"/>
        <dbReference type="ChEBI" id="CHEBI:83143"/>
        <dbReference type="EC" id="2.1.2.10"/>
    </reaction>
</comment>
<evidence type="ECO:0000313" key="10">
    <source>
        <dbReference type="EMBL" id="MBC5730797.1"/>
    </source>
</evidence>
<dbReference type="SUPFAM" id="SSF103025">
    <property type="entry name" value="Folate-binding domain"/>
    <property type="match status" value="1"/>
</dbReference>
<dbReference type="EMBL" id="JACOPR010000004">
    <property type="protein sequence ID" value="MBC5730797.1"/>
    <property type="molecule type" value="Genomic_DNA"/>
</dbReference>
<sequence length="359" mass="38921">MERKTPLYDCHVAAGGKIVPFAGWLLPVQYSGVVAEHMAVRTACGLFDVSHMGELVLRGKDALANLNRLLTNDYTDLQTGHARYSLMCYESGGVVDDLIVYKCSDEAYLIVVNAANCEKDAQWISEHLSGECTMENISDSVAQVALQGPKAEAVLSKLSKTIPAGNYTFIAQGEVDGIQALVSRTGYTGEDGFEIYCAAADAPALWEKLLAAGKDEGLIPCGLGARDTLRLEAGMPLYGHELSAEINPYEAVLGIFVKMDKPDFIGKAALEQARPVSRRKVGLKVTGRGIIREHCDVYAGEEKVGFVSSGTHCPYLGYAVGMAMVPVEYKEPGTKLLVDVRGRKVECEVIKTPFYKRAQ</sequence>
<dbReference type="InterPro" id="IPR027266">
    <property type="entry name" value="TrmE/GcvT-like"/>
</dbReference>
<dbReference type="Gene3D" id="2.40.30.110">
    <property type="entry name" value="Aminomethyltransferase beta-barrel domains"/>
    <property type="match status" value="1"/>
</dbReference>
<dbReference type="PANTHER" id="PTHR43757:SF2">
    <property type="entry name" value="AMINOMETHYLTRANSFERASE, MITOCHONDRIAL"/>
    <property type="match status" value="1"/>
</dbReference>
<evidence type="ECO:0000256" key="5">
    <source>
        <dbReference type="ARBA" id="ARBA00031395"/>
    </source>
</evidence>
<proteinExistence type="inferred from homology"/>
<dbReference type="Pfam" id="PF01571">
    <property type="entry name" value="GCV_T"/>
    <property type="match status" value="1"/>
</dbReference>
<dbReference type="PANTHER" id="PTHR43757">
    <property type="entry name" value="AMINOMETHYLTRANSFERASE"/>
    <property type="match status" value="1"/>
</dbReference>
<comment type="similarity">
    <text evidence="1 7">Belongs to the GcvT family.</text>
</comment>
<name>A0ABR7HTG6_9FIRM</name>
<gene>
    <name evidence="7 10" type="primary">gcvT</name>
    <name evidence="10" type="ORF">H8S34_08125</name>
</gene>
<protein>
    <recommendedName>
        <fullName evidence="2 7">Aminomethyltransferase</fullName>
        <ecNumber evidence="2 7">2.1.2.10</ecNumber>
    </recommendedName>
    <alternativeName>
        <fullName evidence="5 7">Glycine cleavage system T protein</fullName>
    </alternativeName>
</protein>
<feature type="domain" description="GCVT N-terminal" evidence="8">
    <location>
        <begin position="7"/>
        <end position="261"/>
    </location>
</feature>
<dbReference type="InterPro" id="IPR006222">
    <property type="entry name" value="GCVT_N"/>
</dbReference>
<evidence type="ECO:0000259" key="9">
    <source>
        <dbReference type="Pfam" id="PF08669"/>
    </source>
</evidence>
<evidence type="ECO:0000259" key="8">
    <source>
        <dbReference type="Pfam" id="PF01571"/>
    </source>
</evidence>
<reference evidence="10 11" key="1">
    <citation type="submission" date="2020-08" db="EMBL/GenBank/DDBJ databases">
        <title>Genome public.</title>
        <authorList>
            <person name="Liu C."/>
            <person name="Sun Q."/>
        </authorList>
    </citation>
    <scope>NUCLEOTIDE SEQUENCE [LARGE SCALE GENOMIC DNA]</scope>
    <source>
        <strain evidence="10 11">New-38</strain>
    </source>
</reference>